<dbReference type="EMBL" id="DF820464">
    <property type="protein sequence ID" value="GAK56174.1"/>
    <property type="molecule type" value="Genomic_DNA"/>
</dbReference>
<accession>A0A081BV19</accession>
<proteinExistence type="predicted"/>
<protein>
    <recommendedName>
        <fullName evidence="1">non-specific serine/threonine protein kinase</fullName>
        <ecNumber evidence="1">2.7.11.1</ecNumber>
    </recommendedName>
</protein>
<evidence type="ECO:0000256" key="8">
    <source>
        <dbReference type="ARBA" id="ARBA00048679"/>
    </source>
</evidence>
<dbReference type="EC" id="2.7.11.1" evidence="1"/>
<feature type="transmembrane region" description="Helical" evidence="11">
    <location>
        <begin position="466"/>
        <end position="489"/>
    </location>
</feature>
<evidence type="ECO:0000256" key="4">
    <source>
        <dbReference type="ARBA" id="ARBA00022741"/>
    </source>
</evidence>
<evidence type="ECO:0000313" key="13">
    <source>
        <dbReference type="EMBL" id="GAK56174.1"/>
    </source>
</evidence>
<keyword evidence="6 9" id="KW-0067">ATP-binding</keyword>
<dbReference type="PROSITE" id="PS50011">
    <property type="entry name" value="PROTEIN_KINASE_DOM"/>
    <property type="match status" value="1"/>
</dbReference>
<keyword evidence="14" id="KW-1185">Reference proteome</keyword>
<comment type="catalytic activity">
    <reaction evidence="8">
        <text>L-seryl-[protein] + ATP = O-phospho-L-seryl-[protein] + ADP + H(+)</text>
        <dbReference type="Rhea" id="RHEA:17989"/>
        <dbReference type="Rhea" id="RHEA-COMP:9863"/>
        <dbReference type="Rhea" id="RHEA-COMP:11604"/>
        <dbReference type="ChEBI" id="CHEBI:15378"/>
        <dbReference type="ChEBI" id="CHEBI:29999"/>
        <dbReference type="ChEBI" id="CHEBI:30616"/>
        <dbReference type="ChEBI" id="CHEBI:83421"/>
        <dbReference type="ChEBI" id="CHEBI:456216"/>
        <dbReference type="EC" id="2.7.11.1"/>
    </reaction>
</comment>
<dbReference type="InterPro" id="IPR011009">
    <property type="entry name" value="Kinase-like_dom_sf"/>
</dbReference>
<dbReference type="InterPro" id="IPR017441">
    <property type="entry name" value="Protein_kinase_ATP_BS"/>
</dbReference>
<keyword evidence="11" id="KW-0812">Transmembrane</keyword>
<gene>
    <name evidence="13" type="ORF">U27_03136</name>
</gene>
<evidence type="ECO:0000256" key="7">
    <source>
        <dbReference type="ARBA" id="ARBA00047899"/>
    </source>
</evidence>
<evidence type="ECO:0000256" key="11">
    <source>
        <dbReference type="SAM" id="Phobius"/>
    </source>
</evidence>
<feature type="transmembrane region" description="Helical" evidence="11">
    <location>
        <begin position="495"/>
        <end position="520"/>
    </location>
</feature>
<feature type="region of interest" description="Disordered" evidence="10">
    <location>
        <begin position="412"/>
        <end position="435"/>
    </location>
</feature>
<evidence type="ECO:0000256" key="10">
    <source>
        <dbReference type="SAM" id="MobiDB-lite"/>
    </source>
</evidence>
<dbReference type="Proteomes" id="UP000030661">
    <property type="component" value="Unassembled WGS sequence"/>
</dbReference>
<dbReference type="HOGENOM" id="CLU_000288_135_7_0"/>
<evidence type="ECO:0000259" key="12">
    <source>
        <dbReference type="PROSITE" id="PS50011"/>
    </source>
</evidence>
<feature type="compositionally biased region" description="Low complexity" evidence="10">
    <location>
        <begin position="416"/>
        <end position="428"/>
    </location>
</feature>
<feature type="domain" description="Protein kinase" evidence="12">
    <location>
        <begin position="11"/>
        <end position="273"/>
    </location>
</feature>
<organism evidence="13">
    <name type="scientific">Vecturithrix granuli</name>
    <dbReference type="NCBI Taxonomy" id="1499967"/>
    <lineage>
        <taxon>Bacteria</taxon>
        <taxon>Candidatus Moduliflexota</taxon>
        <taxon>Candidatus Vecturitrichia</taxon>
        <taxon>Candidatus Vecturitrichales</taxon>
        <taxon>Candidatus Vecturitrichaceae</taxon>
        <taxon>Candidatus Vecturithrix</taxon>
    </lineage>
</organism>
<evidence type="ECO:0000256" key="5">
    <source>
        <dbReference type="ARBA" id="ARBA00022777"/>
    </source>
</evidence>
<dbReference type="GO" id="GO:0004674">
    <property type="term" value="F:protein serine/threonine kinase activity"/>
    <property type="evidence" value="ECO:0007669"/>
    <property type="project" value="UniProtKB-KW"/>
</dbReference>
<evidence type="ECO:0000256" key="3">
    <source>
        <dbReference type="ARBA" id="ARBA00022679"/>
    </source>
</evidence>
<feature type="binding site" evidence="9">
    <location>
        <position position="40"/>
    </location>
    <ligand>
        <name>ATP</name>
        <dbReference type="ChEBI" id="CHEBI:30616"/>
    </ligand>
</feature>
<evidence type="ECO:0000256" key="9">
    <source>
        <dbReference type="PROSITE-ProRule" id="PRU10141"/>
    </source>
</evidence>
<keyword evidence="2 13" id="KW-0723">Serine/threonine-protein kinase</keyword>
<dbReference type="Pfam" id="PF00069">
    <property type="entry name" value="Pkinase"/>
    <property type="match status" value="1"/>
</dbReference>
<keyword evidence="3" id="KW-0808">Transferase</keyword>
<name>A0A081BV19_VECG1</name>
<sequence>MKVEEIIQNRYQIQQLLGQGSMGITYKAFDLMHHRDVAIKQLHLAHIHRWKILDMFEREARILQQISHPRVPGYIDYFSQDGSEGLQFLLVQEYVEGKTLKQLIDEGWRGSEADILDIFLDIVDILVALHSVCPPVIHRDINPKNIIISPNTKVSPVIHDVYLVDFGAVQDKIRTTVFGGTTAVGTFGYVPFEQFSGQAVPASDYYALGATLLFMLTHRHPSEFPAEDFKPQFTSCLHASPAVIRLLDGLLEPSVKERVASLERIRDILDELITNPLESDGSAAKPVETPIEKIIEQPYHLSFRIPTQKIGIVVKRTVLSLSPKWIQLREELLGLQSGRLWRIPTINVQTADFTWYFAKGKRVGKGNSVLSINHAGETFEIASHLSKAEIGWLIREMTDFIWKVKYETESSDSEETSSQAPSTSSSEQLPTVSPPLDTRVRKFTKKSAQVCFRIPNTIMKTEMADFATIFLVCLACTSVFSAAAIYLFLNSQPGFLLGGLAGIVAAIFGTMGAGIFISGISRIFGRTMLYLTPEWIRISRRCFGVGYSQHIPTAALHPNDVIRYFQKNTLLLGLNYDGKTVRVGSGLSRQEIDWLIQEISAYITTYAKPLPRSLFEADLEMK</sequence>
<dbReference type="Gene3D" id="1.10.510.10">
    <property type="entry name" value="Transferase(Phosphotransferase) domain 1"/>
    <property type="match status" value="1"/>
</dbReference>
<evidence type="ECO:0000256" key="2">
    <source>
        <dbReference type="ARBA" id="ARBA00022527"/>
    </source>
</evidence>
<keyword evidence="5 13" id="KW-0418">Kinase</keyword>
<evidence type="ECO:0000313" key="14">
    <source>
        <dbReference type="Proteomes" id="UP000030661"/>
    </source>
</evidence>
<dbReference type="PANTHER" id="PTHR24363:SF0">
    <property type="entry name" value="SERINE_THREONINE KINASE LIKE DOMAIN CONTAINING 1"/>
    <property type="match status" value="1"/>
</dbReference>
<dbReference type="AlphaFoldDB" id="A0A081BV19"/>
<dbReference type="GO" id="GO:0005524">
    <property type="term" value="F:ATP binding"/>
    <property type="evidence" value="ECO:0007669"/>
    <property type="project" value="UniProtKB-UniRule"/>
</dbReference>
<dbReference type="PANTHER" id="PTHR24363">
    <property type="entry name" value="SERINE/THREONINE PROTEIN KINASE"/>
    <property type="match status" value="1"/>
</dbReference>
<reference evidence="13" key="1">
    <citation type="journal article" date="2015" name="PeerJ">
        <title>First genomic representation of candidate bacterial phylum KSB3 points to enhanced environmental sensing as a trigger of wastewater bulking.</title>
        <authorList>
            <person name="Sekiguchi Y."/>
            <person name="Ohashi A."/>
            <person name="Parks D.H."/>
            <person name="Yamauchi T."/>
            <person name="Tyson G.W."/>
            <person name="Hugenholtz P."/>
        </authorList>
    </citation>
    <scope>NUCLEOTIDE SEQUENCE [LARGE SCALE GENOMIC DNA]</scope>
</reference>
<dbReference type="CDD" id="cd14014">
    <property type="entry name" value="STKc_PknB_like"/>
    <property type="match status" value="1"/>
</dbReference>
<dbReference type="InterPro" id="IPR000719">
    <property type="entry name" value="Prot_kinase_dom"/>
</dbReference>
<comment type="catalytic activity">
    <reaction evidence="7">
        <text>L-threonyl-[protein] + ATP = O-phospho-L-threonyl-[protein] + ADP + H(+)</text>
        <dbReference type="Rhea" id="RHEA:46608"/>
        <dbReference type="Rhea" id="RHEA-COMP:11060"/>
        <dbReference type="Rhea" id="RHEA-COMP:11605"/>
        <dbReference type="ChEBI" id="CHEBI:15378"/>
        <dbReference type="ChEBI" id="CHEBI:30013"/>
        <dbReference type="ChEBI" id="CHEBI:30616"/>
        <dbReference type="ChEBI" id="CHEBI:61977"/>
        <dbReference type="ChEBI" id="CHEBI:456216"/>
        <dbReference type="EC" id="2.7.11.1"/>
    </reaction>
</comment>
<dbReference type="PROSITE" id="PS00107">
    <property type="entry name" value="PROTEIN_KINASE_ATP"/>
    <property type="match status" value="1"/>
</dbReference>
<dbReference type="SUPFAM" id="SSF56112">
    <property type="entry name" value="Protein kinase-like (PK-like)"/>
    <property type="match status" value="1"/>
</dbReference>
<keyword evidence="4 9" id="KW-0547">Nucleotide-binding</keyword>
<dbReference type="eggNOG" id="COG0515">
    <property type="taxonomic scope" value="Bacteria"/>
</dbReference>
<evidence type="ECO:0000256" key="6">
    <source>
        <dbReference type="ARBA" id="ARBA00022840"/>
    </source>
</evidence>
<keyword evidence="11" id="KW-0472">Membrane</keyword>
<dbReference type="STRING" id="1499967.U27_03136"/>
<keyword evidence="11" id="KW-1133">Transmembrane helix</keyword>
<evidence type="ECO:0000256" key="1">
    <source>
        <dbReference type="ARBA" id="ARBA00012513"/>
    </source>
</evidence>